<reference evidence="1" key="1">
    <citation type="submission" date="2015-07" db="EMBL/GenBank/DDBJ databases">
        <title>Adaptation to a free-living lifestyle via gene acquisitions in the diplomonad Trepomonas sp. PC1.</title>
        <authorList>
            <person name="Xu F."/>
            <person name="Jerlstrom-Hultqvist J."/>
            <person name="Kolisko M."/>
            <person name="Simpson A.G.B."/>
            <person name="Roger A.J."/>
            <person name="Svard S.G."/>
            <person name="Andersson J.O."/>
        </authorList>
    </citation>
    <scope>NUCLEOTIDE SEQUENCE</scope>
    <source>
        <strain evidence="1">PC1</strain>
    </source>
</reference>
<protein>
    <submittedName>
        <fullName evidence="1">Vacuolar sorting protein 39 domain 2-containing protein</fullName>
    </submittedName>
</protein>
<dbReference type="GO" id="GO:0006914">
    <property type="term" value="P:autophagy"/>
    <property type="evidence" value="ECO:0007669"/>
    <property type="project" value="TreeGrafter"/>
</dbReference>
<proteinExistence type="predicted"/>
<dbReference type="GO" id="GO:0034058">
    <property type="term" value="P:endosomal vesicle fusion"/>
    <property type="evidence" value="ECO:0007669"/>
    <property type="project" value="TreeGrafter"/>
</dbReference>
<dbReference type="PANTHER" id="PTHR12894:SF27">
    <property type="entry name" value="TRANSFORMING GROWTH FACTOR-BETA RECEPTOR-ASSOCIATED PROTEIN 1"/>
    <property type="match status" value="1"/>
</dbReference>
<name>A0A146KB42_9EUKA</name>
<evidence type="ECO:0000313" key="1">
    <source>
        <dbReference type="EMBL" id="JAP92609.1"/>
    </source>
</evidence>
<sequence>MCFYIERIQMETDYIMQVVQGYNPQYTTYWQIFNFLGQIFDRNFFLMQFNLKEEDLSQESIHQKLDKQKLYEAVYSECLSLPSLNIQRQTSDQINFQLGFLRKKLSILVKKLQKVDYNSFLKCFPDDQFIEDKAVLNLKKYNFELGLFQIAIQLQNPQLAEACCDKIYEDSLKSSQENRQLDIYFQLLKIYLANKKENALTLLVKKHNRFQLLEVLKILPPKVKISQIQVFLKIVVSQQQLNAVESQILQSQVLQQLQSKKVSVNQLQKAQTQLTPCQVCKEMLKKNIVVFGNGKCVCEKCFKEKKIECDAVAGI</sequence>
<gene>
    <name evidence="1" type="ORF">TPC1_15396</name>
</gene>
<organism evidence="1">
    <name type="scientific">Trepomonas sp. PC1</name>
    <dbReference type="NCBI Taxonomy" id="1076344"/>
    <lineage>
        <taxon>Eukaryota</taxon>
        <taxon>Metamonada</taxon>
        <taxon>Diplomonadida</taxon>
        <taxon>Hexamitidae</taxon>
        <taxon>Hexamitinae</taxon>
        <taxon>Trepomonas</taxon>
    </lineage>
</organism>
<dbReference type="InterPro" id="IPR032914">
    <property type="entry name" value="Vam6/VPS39/TRAP1"/>
</dbReference>
<dbReference type="EMBL" id="GDID01003997">
    <property type="protein sequence ID" value="JAP92609.1"/>
    <property type="molecule type" value="Transcribed_RNA"/>
</dbReference>
<accession>A0A146KB42</accession>
<dbReference type="GO" id="GO:0005737">
    <property type="term" value="C:cytoplasm"/>
    <property type="evidence" value="ECO:0007669"/>
    <property type="project" value="TreeGrafter"/>
</dbReference>
<dbReference type="PANTHER" id="PTHR12894">
    <property type="entry name" value="CNH DOMAIN CONTAINING"/>
    <property type="match status" value="1"/>
</dbReference>
<dbReference type="AlphaFoldDB" id="A0A146KB42"/>
<dbReference type="GO" id="GO:0016020">
    <property type="term" value="C:membrane"/>
    <property type="evidence" value="ECO:0007669"/>
    <property type="project" value="TreeGrafter"/>
</dbReference>